<dbReference type="Proteomes" id="UP000006591">
    <property type="component" value="Chromosome 1"/>
</dbReference>
<proteinExistence type="predicted"/>
<keyword evidence="3" id="KW-1185">Reference proteome</keyword>
<feature type="compositionally biased region" description="Polar residues" evidence="1">
    <location>
        <begin position="65"/>
        <end position="89"/>
    </location>
</feature>
<evidence type="ECO:0000313" key="3">
    <source>
        <dbReference type="Proteomes" id="UP000006591"/>
    </source>
</evidence>
<protein>
    <submittedName>
        <fullName evidence="2">Uncharacterized protein</fullName>
    </submittedName>
</protein>
<reference evidence="2" key="1">
    <citation type="submission" date="2015-04" db="UniProtKB">
        <authorList>
            <consortium name="EnsemblPlants"/>
        </authorList>
    </citation>
    <scope>IDENTIFICATION</scope>
    <source>
        <strain evidence="2">SL10</strain>
    </source>
</reference>
<reference evidence="2" key="2">
    <citation type="submission" date="2018-04" db="EMBL/GenBank/DDBJ databases">
        <title>OnivRS2 (Oryza nivara Reference Sequence Version 2).</title>
        <authorList>
            <person name="Zhang J."/>
            <person name="Kudrna D."/>
            <person name="Lee S."/>
            <person name="Talag J."/>
            <person name="Rajasekar S."/>
            <person name="Welchert J."/>
            <person name="Hsing Y.-I."/>
            <person name="Wing R.A."/>
        </authorList>
    </citation>
    <scope>NUCLEOTIDE SEQUENCE [LARGE SCALE GENOMIC DNA]</scope>
</reference>
<organism evidence="2">
    <name type="scientific">Oryza nivara</name>
    <name type="common">Indian wild rice</name>
    <name type="synonym">Oryza sativa f. spontanea</name>
    <dbReference type="NCBI Taxonomy" id="4536"/>
    <lineage>
        <taxon>Eukaryota</taxon>
        <taxon>Viridiplantae</taxon>
        <taxon>Streptophyta</taxon>
        <taxon>Embryophyta</taxon>
        <taxon>Tracheophyta</taxon>
        <taxon>Spermatophyta</taxon>
        <taxon>Magnoliopsida</taxon>
        <taxon>Liliopsida</taxon>
        <taxon>Poales</taxon>
        <taxon>Poaceae</taxon>
        <taxon>BOP clade</taxon>
        <taxon>Oryzoideae</taxon>
        <taxon>Oryzeae</taxon>
        <taxon>Oryzinae</taxon>
        <taxon>Oryza</taxon>
    </lineage>
</organism>
<dbReference type="HOGENOM" id="CLU_2100829_0_0_1"/>
<name>A0A0E0FH15_ORYNI</name>
<accession>A0A0E0FH15</accession>
<feature type="compositionally biased region" description="Polar residues" evidence="1">
    <location>
        <begin position="46"/>
        <end position="58"/>
    </location>
</feature>
<dbReference type="AlphaFoldDB" id="A0A0E0FH15"/>
<evidence type="ECO:0000313" key="2">
    <source>
        <dbReference type="EnsemblPlants" id="ONIVA01G05560.1"/>
    </source>
</evidence>
<dbReference type="EnsemblPlants" id="ONIVA01G05560.1">
    <property type="protein sequence ID" value="ONIVA01G05560.1"/>
    <property type="gene ID" value="ONIVA01G05560"/>
</dbReference>
<feature type="region of interest" description="Disordered" evidence="1">
    <location>
        <begin position="43"/>
        <end position="94"/>
    </location>
</feature>
<sequence>MSPAHECIMSEMMQLAGGRRCRSLAASGSRSAPQAKRKLLKRSLDGSMSTFSQPSGRPNSAAGKGSSTSCTGRPASSTPAANPSMSFGSKESDVWTIKQSEGRNFVEIGLGSHEST</sequence>
<evidence type="ECO:0000256" key="1">
    <source>
        <dbReference type="SAM" id="MobiDB-lite"/>
    </source>
</evidence>
<dbReference type="Gramene" id="ONIVA01G05560.1">
    <property type="protein sequence ID" value="ONIVA01G05560.1"/>
    <property type="gene ID" value="ONIVA01G05560"/>
</dbReference>